<dbReference type="SUPFAM" id="SSF82919">
    <property type="entry name" value="Zn-finger domain of Sec23/24"/>
    <property type="match status" value="1"/>
</dbReference>
<organism evidence="1 2">
    <name type="scientific">Priestia iocasae</name>
    <dbReference type="NCBI Taxonomy" id="2291674"/>
    <lineage>
        <taxon>Bacteria</taxon>
        <taxon>Bacillati</taxon>
        <taxon>Bacillota</taxon>
        <taxon>Bacilli</taxon>
        <taxon>Bacillales</taxon>
        <taxon>Bacillaceae</taxon>
        <taxon>Priestia</taxon>
    </lineage>
</organism>
<evidence type="ECO:0000313" key="1">
    <source>
        <dbReference type="EMBL" id="MBM7703111.1"/>
    </source>
</evidence>
<dbReference type="EMBL" id="JAFBFC010000003">
    <property type="protein sequence ID" value="MBM7703111.1"/>
    <property type="molecule type" value="Genomic_DNA"/>
</dbReference>
<sequence>MNQSTEQIKSQAPTNQVYNYGLVLCRDCKSETVIMLKKHQQGLSFYCPVCGEKQ</sequence>
<evidence type="ECO:0000313" key="2">
    <source>
        <dbReference type="Proteomes" id="UP000809829"/>
    </source>
</evidence>
<protein>
    <submittedName>
        <fullName evidence="1">RNA-binding Zn-ribbon protein involved in translation (DUF1610 family)</fullName>
    </submittedName>
</protein>
<reference evidence="1 2" key="1">
    <citation type="submission" date="2021-01" db="EMBL/GenBank/DDBJ databases">
        <title>Genomic Encyclopedia of Type Strains, Phase IV (KMG-IV): sequencing the most valuable type-strain genomes for metagenomic binning, comparative biology and taxonomic classification.</title>
        <authorList>
            <person name="Goeker M."/>
        </authorList>
    </citation>
    <scope>NUCLEOTIDE SEQUENCE [LARGE SCALE GENOMIC DNA]</scope>
    <source>
        <strain evidence="1 2">DSM 104297</strain>
    </source>
</reference>
<keyword evidence="2" id="KW-1185">Reference proteome</keyword>
<accession>A0ABS2QWI1</accession>
<dbReference type="InterPro" id="IPR036174">
    <property type="entry name" value="Znf_Sec23_Sec24_sf"/>
</dbReference>
<dbReference type="Proteomes" id="UP000809829">
    <property type="component" value="Unassembled WGS sequence"/>
</dbReference>
<name>A0ABS2QWI1_9BACI</name>
<comment type="caution">
    <text evidence="1">The sequence shown here is derived from an EMBL/GenBank/DDBJ whole genome shotgun (WGS) entry which is preliminary data.</text>
</comment>
<dbReference type="RefSeq" id="WP_205186621.1">
    <property type="nucleotide sequence ID" value="NZ_JAFBFC010000003.1"/>
</dbReference>
<proteinExistence type="predicted"/>
<gene>
    <name evidence="1" type="ORF">JOC83_001958</name>
</gene>